<evidence type="ECO:0000256" key="11">
    <source>
        <dbReference type="ARBA" id="ARBA00023002"/>
    </source>
</evidence>
<keyword evidence="8" id="KW-0732">Signal</keyword>
<evidence type="ECO:0000256" key="2">
    <source>
        <dbReference type="ARBA" id="ARBA00006926"/>
    </source>
</evidence>
<evidence type="ECO:0000256" key="4">
    <source>
        <dbReference type="ARBA" id="ARBA00022475"/>
    </source>
</evidence>
<evidence type="ECO:0000256" key="5">
    <source>
        <dbReference type="ARBA" id="ARBA00022559"/>
    </source>
</evidence>
<evidence type="ECO:0000256" key="13">
    <source>
        <dbReference type="ARBA" id="ARBA00023180"/>
    </source>
</evidence>
<dbReference type="GO" id="GO:0006979">
    <property type="term" value="P:response to oxidative stress"/>
    <property type="evidence" value="ECO:0007669"/>
    <property type="project" value="InterPro"/>
</dbReference>
<dbReference type="AlphaFoldDB" id="A0A9E7FIZ8"/>
<evidence type="ECO:0000256" key="7">
    <source>
        <dbReference type="ARBA" id="ARBA00022692"/>
    </source>
</evidence>
<dbReference type="InterPro" id="IPR046956">
    <property type="entry name" value="RLP23-like"/>
</dbReference>
<dbReference type="InterPro" id="IPR029759">
    <property type="entry name" value="GPX_AS"/>
</dbReference>
<dbReference type="Gene3D" id="3.80.10.10">
    <property type="entry name" value="Ribonuclease Inhibitor"/>
    <property type="match status" value="2"/>
</dbReference>
<dbReference type="PROSITE" id="PS51355">
    <property type="entry name" value="GLUTATHIONE_PEROXID_3"/>
    <property type="match status" value="1"/>
</dbReference>
<comment type="similarity">
    <text evidence="3">Belongs to the RLP family.</text>
</comment>
<dbReference type="PANTHER" id="PTHR48063">
    <property type="entry name" value="LRR RECEPTOR-LIKE KINASE"/>
    <property type="match status" value="1"/>
</dbReference>
<comment type="similarity">
    <text evidence="2">Belongs to the glutathione peroxidase family.</text>
</comment>
<dbReference type="InterPro" id="IPR032675">
    <property type="entry name" value="LRR_dom_sf"/>
</dbReference>
<evidence type="ECO:0000313" key="16">
    <source>
        <dbReference type="Proteomes" id="UP001055439"/>
    </source>
</evidence>
<evidence type="ECO:0000313" key="15">
    <source>
        <dbReference type="EMBL" id="URD97114.1"/>
    </source>
</evidence>
<dbReference type="GO" id="GO:0004601">
    <property type="term" value="F:peroxidase activity"/>
    <property type="evidence" value="ECO:0007669"/>
    <property type="project" value="UniProtKB-KW"/>
</dbReference>
<dbReference type="PROSITE" id="PS00460">
    <property type="entry name" value="GLUTATHIONE_PEROXID_1"/>
    <property type="match status" value="1"/>
</dbReference>
<dbReference type="SMART" id="SM00369">
    <property type="entry name" value="LRR_TYP"/>
    <property type="match status" value="5"/>
</dbReference>
<keyword evidence="4" id="KW-1003">Cell membrane</keyword>
<keyword evidence="9" id="KW-0677">Repeat</keyword>
<dbReference type="GO" id="GO:0005886">
    <property type="term" value="C:plasma membrane"/>
    <property type="evidence" value="ECO:0007669"/>
    <property type="project" value="UniProtKB-SubCell"/>
</dbReference>
<dbReference type="Pfam" id="PF23598">
    <property type="entry name" value="LRR_14"/>
    <property type="match status" value="1"/>
</dbReference>
<dbReference type="FunFam" id="3.80.10.10:FF:000041">
    <property type="entry name" value="LRR receptor-like serine/threonine-protein kinase ERECTA"/>
    <property type="match status" value="1"/>
</dbReference>
<evidence type="ECO:0000256" key="9">
    <source>
        <dbReference type="ARBA" id="ARBA00022737"/>
    </source>
</evidence>
<evidence type="ECO:0000256" key="10">
    <source>
        <dbReference type="ARBA" id="ARBA00022989"/>
    </source>
</evidence>
<keyword evidence="12" id="KW-0472">Membrane</keyword>
<accession>A0A9E7FIZ8</accession>
<keyword evidence="13" id="KW-0325">Glycoprotein</keyword>
<dbReference type="PANTHER" id="PTHR48063:SF112">
    <property type="entry name" value="RECEPTOR LIKE PROTEIN 30-LIKE"/>
    <property type="match status" value="1"/>
</dbReference>
<keyword evidence="5" id="KW-0575">Peroxidase</keyword>
<feature type="domain" description="Disease resistance R13L4/SHOC-2-like LRR" evidence="14">
    <location>
        <begin position="208"/>
        <end position="357"/>
    </location>
</feature>
<dbReference type="Gene3D" id="3.40.30.10">
    <property type="entry name" value="Glutaredoxin"/>
    <property type="match status" value="1"/>
</dbReference>
<name>A0A9E7FIZ8_9LILI</name>
<evidence type="ECO:0000256" key="3">
    <source>
        <dbReference type="ARBA" id="ARBA00009592"/>
    </source>
</evidence>
<dbReference type="Proteomes" id="UP001055439">
    <property type="component" value="Chromosome 4"/>
</dbReference>
<dbReference type="InterPro" id="IPR003591">
    <property type="entry name" value="Leu-rich_rpt_typical-subtyp"/>
</dbReference>
<evidence type="ECO:0000256" key="12">
    <source>
        <dbReference type="ARBA" id="ARBA00023136"/>
    </source>
</evidence>
<evidence type="ECO:0000259" key="14">
    <source>
        <dbReference type="Pfam" id="PF23598"/>
    </source>
</evidence>
<keyword evidence="16" id="KW-1185">Reference proteome</keyword>
<proteinExistence type="inferred from homology"/>
<dbReference type="OrthoDB" id="1907415at2759"/>
<gene>
    <name evidence="15" type="ORF">MUK42_37725</name>
</gene>
<keyword evidence="6" id="KW-0433">Leucine-rich repeat</keyword>
<dbReference type="FunFam" id="3.80.10.10:FF:000649">
    <property type="entry name" value="Leucine Rich Repeat family protein"/>
    <property type="match status" value="1"/>
</dbReference>
<dbReference type="Pfam" id="PF00560">
    <property type="entry name" value="LRR_1"/>
    <property type="match status" value="3"/>
</dbReference>
<comment type="subcellular location">
    <subcellularLocation>
        <location evidence="1">Cell membrane</location>
        <topology evidence="1">Single-pass type I membrane protein</topology>
    </subcellularLocation>
</comment>
<evidence type="ECO:0000256" key="8">
    <source>
        <dbReference type="ARBA" id="ARBA00022729"/>
    </source>
</evidence>
<evidence type="ECO:0000256" key="6">
    <source>
        <dbReference type="ARBA" id="ARBA00022614"/>
    </source>
</evidence>
<dbReference type="Pfam" id="PF00255">
    <property type="entry name" value="GSHPx"/>
    <property type="match status" value="1"/>
</dbReference>
<evidence type="ECO:0000256" key="1">
    <source>
        <dbReference type="ARBA" id="ARBA00004251"/>
    </source>
</evidence>
<keyword evidence="11" id="KW-0560">Oxidoreductase</keyword>
<dbReference type="SUPFAM" id="SSF52058">
    <property type="entry name" value="L domain-like"/>
    <property type="match status" value="1"/>
</dbReference>
<organism evidence="15 16">
    <name type="scientific">Musa troglodytarum</name>
    <name type="common">fe'i banana</name>
    <dbReference type="NCBI Taxonomy" id="320322"/>
    <lineage>
        <taxon>Eukaryota</taxon>
        <taxon>Viridiplantae</taxon>
        <taxon>Streptophyta</taxon>
        <taxon>Embryophyta</taxon>
        <taxon>Tracheophyta</taxon>
        <taxon>Spermatophyta</taxon>
        <taxon>Magnoliopsida</taxon>
        <taxon>Liliopsida</taxon>
        <taxon>Zingiberales</taxon>
        <taxon>Musaceae</taxon>
        <taxon>Musa</taxon>
    </lineage>
</organism>
<dbReference type="InterPro" id="IPR000889">
    <property type="entry name" value="Glutathione_peroxidase"/>
</dbReference>
<dbReference type="InterPro" id="IPR001611">
    <property type="entry name" value="Leu-rich_rpt"/>
</dbReference>
<keyword evidence="10" id="KW-1133">Transmembrane helix</keyword>
<dbReference type="InterPro" id="IPR055414">
    <property type="entry name" value="LRR_R13L4/SHOC2-like"/>
</dbReference>
<keyword evidence="7" id="KW-0812">Transmembrane</keyword>
<sequence length="383" mass="42798">MQDARGNDVDLSIYKGKVLLIVNVASQCGLTNSNYKELTQLYENIGDALWISHISCLKHLNLNNVNFQNGTHWMEALNLLPSIVEIYLSSCEIGSVPLSLPHVNFTSLSVLDLSENFINSSIPSWLSNISDLEHLDLNGNFLQGNIPPTFGNLTSLKELNLASNSLQGGIPTSFKYLCKLQNLILPGVNINEDLLELDEIFSGCIKMSLEILDLSYTNVSGQLPEWLFQLRKLKSLRLSQNLISGPIPVSLGQLASLQELSLAQNQLNETIPESMGWLSQLVSLELELNSLEGVMSEAHFASLTKLKHLYLWSNSLTLKVKSTWLPPFQLESLRIGSCKQGPEFPTWLQSQINISEIDMPNAGIIDAMPNWVLFHIFLLDWKH</sequence>
<reference evidence="15" key="1">
    <citation type="submission" date="2022-05" db="EMBL/GenBank/DDBJ databases">
        <title>The Musa troglodytarum L. genome provides insights into the mechanism of non-climacteric behaviour and enrichment of carotenoids.</title>
        <authorList>
            <person name="Wang J."/>
        </authorList>
    </citation>
    <scope>NUCLEOTIDE SEQUENCE</scope>
    <source>
        <tissue evidence="15">Leaf</tissue>
    </source>
</reference>
<protein>
    <submittedName>
        <fullName evidence="15">Leucine rich repeat N-terminal domain</fullName>
    </submittedName>
</protein>
<dbReference type="EMBL" id="CP097506">
    <property type="protein sequence ID" value="URD97114.1"/>
    <property type="molecule type" value="Genomic_DNA"/>
</dbReference>